<dbReference type="RefSeq" id="WP_008733253.1">
    <property type="nucleotide sequence ID" value="NZ_CP004387.1"/>
</dbReference>
<evidence type="ECO:0000313" key="2">
    <source>
        <dbReference type="EMBL" id="AJD49658.1"/>
    </source>
</evidence>
<gene>
    <name evidence="2" type="ORF">S7S_16230</name>
</gene>
<accession>A0A0B4XT27</accession>
<dbReference type="STRING" id="391936.S7S_16230"/>
<dbReference type="KEGG" id="apac:S7S_16230"/>
<protein>
    <submittedName>
        <fullName evidence="2">Alkylhydroperoxidase</fullName>
    </submittedName>
</protein>
<keyword evidence="2" id="KW-0560">Oxidoreductase</keyword>
<dbReference type="Proteomes" id="UP000006764">
    <property type="component" value="Chromosome"/>
</dbReference>
<dbReference type="HOGENOM" id="CLU_082760_6_0_6"/>
<dbReference type="PANTHER" id="PTHR34846">
    <property type="entry name" value="4-CARBOXYMUCONOLACTONE DECARBOXYLASE FAMILY PROTEIN (AFU_ORTHOLOGUE AFUA_6G11590)"/>
    <property type="match status" value="1"/>
</dbReference>
<dbReference type="InterPro" id="IPR029032">
    <property type="entry name" value="AhpD-like"/>
</dbReference>
<dbReference type="EMBL" id="CP004387">
    <property type="protein sequence ID" value="AJD49658.1"/>
    <property type="molecule type" value="Genomic_DNA"/>
</dbReference>
<reference evidence="2 3" key="1">
    <citation type="journal article" date="2012" name="J. Bacteriol.">
        <title>Genome sequence of an alkane-degrading bacterium, Alcanivorax pacificus type strain W11-5, isolated from deep sea sediment.</title>
        <authorList>
            <person name="Lai Q."/>
            <person name="Shao Z."/>
        </authorList>
    </citation>
    <scope>NUCLEOTIDE SEQUENCE [LARGE SCALE GENOMIC DNA]</scope>
    <source>
        <strain evidence="2 3">W11-5</strain>
    </source>
</reference>
<feature type="domain" description="Carboxymuconolactone decarboxylase-like" evidence="1">
    <location>
        <begin position="13"/>
        <end position="95"/>
    </location>
</feature>
<keyword evidence="2" id="KW-0575">Peroxidase</keyword>
<name>A0A0B4XT27_9GAMM</name>
<dbReference type="InterPro" id="IPR004675">
    <property type="entry name" value="AhpD_core"/>
</dbReference>
<dbReference type="Pfam" id="PF02627">
    <property type="entry name" value="CMD"/>
    <property type="match status" value="1"/>
</dbReference>
<dbReference type="NCBIfam" id="TIGR00778">
    <property type="entry name" value="ahpD_dom"/>
    <property type="match status" value="1"/>
</dbReference>
<dbReference type="PANTHER" id="PTHR34846:SF10">
    <property type="entry name" value="CYTOPLASMIC PROTEIN"/>
    <property type="match status" value="1"/>
</dbReference>
<dbReference type="SUPFAM" id="SSF69118">
    <property type="entry name" value="AhpD-like"/>
    <property type="match status" value="1"/>
</dbReference>
<dbReference type="AlphaFoldDB" id="A0A0B4XT27"/>
<sequence length="142" mass="15912">MTSQPVNHFQTLPDVIDALTRVHGAIDTHGLARPLHHLVQLRASQLNACAFCVKMHVREAREDGETSERLDRLVVWEHVSDFSPPERAALAWTEALTVLDRKTDYGALRAALREHFSDAEISALTATVAMINLWNRIQVSGH</sequence>
<evidence type="ECO:0000259" key="1">
    <source>
        <dbReference type="Pfam" id="PF02627"/>
    </source>
</evidence>
<keyword evidence="3" id="KW-1185">Reference proteome</keyword>
<dbReference type="InterPro" id="IPR003779">
    <property type="entry name" value="CMD-like"/>
</dbReference>
<proteinExistence type="predicted"/>
<organism evidence="2 3">
    <name type="scientific">Isoalcanivorax pacificus W11-5</name>
    <dbReference type="NCBI Taxonomy" id="391936"/>
    <lineage>
        <taxon>Bacteria</taxon>
        <taxon>Pseudomonadati</taxon>
        <taxon>Pseudomonadota</taxon>
        <taxon>Gammaproteobacteria</taxon>
        <taxon>Oceanospirillales</taxon>
        <taxon>Alcanivoracaceae</taxon>
        <taxon>Isoalcanivorax</taxon>
    </lineage>
</organism>
<evidence type="ECO:0000313" key="3">
    <source>
        <dbReference type="Proteomes" id="UP000006764"/>
    </source>
</evidence>
<dbReference type="GO" id="GO:0051920">
    <property type="term" value="F:peroxiredoxin activity"/>
    <property type="evidence" value="ECO:0007669"/>
    <property type="project" value="InterPro"/>
</dbReference>
<dbReference type="Gene3D" id="1.20.1290.10">
    <property type="entry name" value="AhpD-like"/>
    <property type="match status" value="1"/>
</dbReference>
<dbReference type="OrthoDB" id="9801997at2"/>